<organism evidence="3 4">
    <name type="scientific">Acetobacter fabarum</name>
    <dbReference type="NCBI Taxonomy" id="483199"/>
    <lineage>
        <taxon>Bacteria</taxon>
        <taxon>Pseudomonadati</taxon>
        <taxon>Pseudomonadota</taxon>
        <taxon>Alphaproteobacteria</taxon>
        <taxon>Acetobacterales</taxon>
        <taxon>Acetobacteraceae</taxon>
        <taxon>Acetobacter</taxon>
    </lineage>
</organism>
<dbReference type="Pfam" id="PF04488">
    <property type="entry name" value="Gly_transf_sug"/>
    <property type="match status" value="1"/>
</dbReference>
<dbReference type="InterPro" id="IPR007577">
    <property type="entry name" value="GlycoTrfase_DXD_sugar-bd_CS"/>
</dbReference>
<reference evidence="3 4" key="1">
    <citation type="submission" date="2017-04" db="EMBL/GenBank/DDBJ databases">
        <title>Kefir bacterial isolates.</title>
        <authorList>
            <person name="Kim Y."/>
            <person name="Blasche S."/>
            <person name="Patil K.R."/>
        </authorList>
    </citation>
    <scope>NUCLEOTIDE SEQUENCE [LARGE SCALE GENOMIC DNA]</scope>
    <source>
        <strain evidence="3 4">KR</strain>
    </source>
</reference>
<dbReference type="PANTHER" id="PTHR32385">
    <property type="entry name" value="MANNOSYL PHOSPHORYLINOSITOL CERAMIDE SYNTHASE"/>
    <property type="match status" value="1"/>
</dbReference>
<evidence type="ECO:0000313" key="3">
    <source>
        <dbReference type="EMBL" id="PAK77721.1"/>
    </source>
</evidence>
<dbReference type="OrthoDB" id="277808at2"/>
<dbReference type="Proteomes" id="UP000216151">
    <property type="component" value="Unassembled WGS sequence"/>
</dbReference>
<keyword evidence="4" id="KW-1185">Reference proteome</keyword>
<dbReference type="GO" id="GO:0000030">
    <property type="term" value="F:mannosyltransferase activity"/>
    <property type="evidence" value="ECO:0007669"/>
    <property type="project" value="TreeGrafter"/>
</dbReference>
<name>A0A269XXZ6_9PROT</name>
<dbReference type="GO" id="GO:0051999">
    <property type="term" value="P:mannosyl-inositol phosphorylceramide biosynthetic process"/>
    <property type="evidence" value="ECO:0007669"/>
    <property type="project" value="TreeGrafter"/>
</dbReference>
<dbReference type="Gene3D" id="3.40.50.150">
    <property type="entry name" value="Vaccinia Virus protein VP39"/>
    <property type="match status" value="1"/>
</dbReference>
<dbReference type="Pfam" id="PF05050">
    <property type="entry name" value="Methyltransf_21"/>
    <property type="match status" value="1"/>
</dbReference>
<protein>
    <recommendedName>
        <fullName evidence="2">Methyltransferase FkbM domain-containing protein</fullName>
    </recommendedName>
</protein>
<dbReference type="SUPFAM" id="SSF53335">
    <property type="entry name" value="S-adenosyl-L-methionine-dependent methyltransferases"/>
    <property type="match status" value="1"/>
</dbReference>
<gene>
    <name evidence="3" type="ORF">B8X00_09735</name>
</gene>
<dbReference type="InterPro" id="IPR051706">
    <property type="entry name" value="Glycosyltransferase_domain"/>
</dbReference>
<dbReference type="Gene3D" id="3.90.550.20">
    <property type="match status" value="1"/>
</dbReference>
<dbReference type="InterPro" id="IPR029063">
    <property type="entry name" value="SAM-dependent_MTases_sf"/>
</dbReference>
<dbReference type="InterPro" id="IPR006342">
    <property type="entry name" value="FkbM_mtfrase"/>
</dbReference>
<dbReference type="InterPro" id="IPR029044">
    <property type="entry name" value="Nucleotide-diphossugar_trans"/>
</dbReference>
<dbReference type="EMBL" id="NCXK01000013">
    <property type="protein sequence ID" value="PAK77721.1"/>
    <property type="molecule type" value="Genomic_DNA"/>
</dbReference>
<evidence type="ECO:0000256" key="1">
    <source>
        <dbReference type="ARBA" id="ARBA00022679"/>
    </source>
</evidence>
<dbReference type="PANTHER" id="PTHR32385:SF15">
    <property type="entry name" value="INOSITOL PHOSPHOCERAMIDE MANNOSYLTRANSFERASE 1"/>
    <property type="match status" value="1"/>
</dbReference>
<proteinExistence type="predicted"/>
<dbReference type="AlphaFoldDB" id="A0A269XXZ6"/>
<evidence type="ECO:0000259" key="2">
    <source>
        <dbReference type="Pfam" id="PF05050"/>
    </source>
</evidence>
<evidence type="ECO:0000313" key="4">
    <source>
        <dbReference type="Proteomes" id="UP000216151"/>
    </source>
</evidence>
<feature type="domain" description="Methyltransferase FkbM" evidence="2">
    <location>
        <begin position="290"/>
        <end position="456"/>
    </location>
</feature>
<keyword evidence="1" id="KW-0808">Transferase</keyword>
<comment type="caution">
    <text evidence="3">The sequence shown here is derived from an EMBL/GenBank/DDBJ whole genome shotgun (WGS) entry which is preliminary data.</text>
</comment>
<sequence>MIYMKQKFHRIWFGDKKIPHAYEAFWQAWQRQHPSCEFITWTDKDLEKLTISHEKLKSFSSPVSRADLARYEILYQHGGIYIDCDMMPYNHMDLEDITKQLTICNEDGSEEYCSIGFIAAPPGHALFHDLIQHIIHTDIDETKPNITTGPHLFGRYLKKHPHKRLPTAAFYPYQYNQPFSSIFAKNLDSTYGIHVWGGGWLSPEVKKERIIALIKSGDIEEARKLADMLDGIDELKNIIHGIHRHREQTLTSVMAIEQNVNFNDSDAKLFEISKVLHWIFKNHPDKVIWQIGAADGVLVDPIRNVMINANPHALLLEPNPYMFAFLAENYKNNTNTNIIQRAYSLDKQKLTLNAINPQKVKEAGLPGWVLGISSVYNDKNAIGGLGGTDEQTTRKIHTCIEKIEVDVVGFDELLAISNAVPPDVLIIDAEGMDKIIIDDIFAHNCRPMVMHFEIQCMEPGNIQELVATLNDQYFLLQFGNDVSAYRKDVLMEYAKSIYVENGFQTIFQPGINVLNLLQKA</sequence>
<dbReference type="SUPFAM" id="SSF53448">
    <property type="entry name" value="Nucleotide-diphospho-sugar transferases"/>
    <property type="match status" value="1"/>
</dbReference>
<accession>A0A269XXZ6</accession>
<dbReference type="GO" id="GO:0016020">
    <property type="term" value="C:membrane"/>
    <property type="evidence" value="ECO:0007669"/>
    <property type="project" value="GOC"/>
</dbReference>